<dbReference type="RefSeq" id="WP_203926975.1">
    <property type="nucleotide sequence ID" value="NZ_BOPH01000022.1"/>
</dbReference>
<protein>
    <submittedName>
        <fullName evidence="1">Uncharacterized protein</fullName>
    </submittedName>
</protein>
<name>A0A8J3ZT58_9ACTN</name>
<dbReference type="SUPFAM" id="SSF53822">
    <property type="entry name" value="Periplasmic binding protein-like I"/>
    <property type="match status" value="1"/>
</dbReference>
<dbReference type="Proteomes" id="UP000635606">
    <property type="component" value="Unassembled WGS sequence"/>
</dbReference>
<evidence type="ECO:0000313" key="2">
    <source>
        <dbReference type="Proteomes" id="UP000635606"/>
    </source>
</evidence>
<reference evidence="1" key="1">
    <citation type="submission" date="2021-01" db="EMBL/GenBank/DDBJ databases">
        <title>Whole genome shotgun sequence of Virgisporangium ochraceum NBRC 16418.</title>
        <authorList>
            <person name="Komaki H."/>
            <person name="Tamura T."/>
        </authorList>
    </citation>
    <scope>NUCLEOTIDE SEQUENCE</scope>
    <source>
        <strain evidence="1">NBRC 16418</strain>
    </source>
</reference>
<evidence type="ECO:0000313" key="1">
    <source>
        <dbReference type="EMBL" id="GIJ67011.1"/>
    </source>
</evidence>
<dbReference type="Gene3D" id="3.40.50.2300">
    <property type="match status" value="1"/>
</dbReference>
<gene>
    <name evidence="1" type="ORF">Voc01_019280</name>
</gene>
<dbReference type="EMBL" id="BOPH01000022">
    <property type="protein sequence ID" value="GIJ67011.1"/>
    <property type="molecule type" value="Genomic_DNA"/>
</dbReference>
<dbReference type="AlphaFoldDB" id="A0A8J3ZT58"/>
<organism evidence="1 2">
    <name type="scientific">Virgisporangium ochraceum</name>
    <dbReference type="NCBI Taxonomy" id="65505"/>
    <lineage>
        <taxon>Bacteria</taxon>
        <taxon>Bacillati</taxon>
        <taxon>Actinomycetota</taxon>
        <taxon>Actinomycetes</taxon>
        <taxon>Micromonosporales</taxon>
        <taxon>Micromonosporaceae</taxon>
        <taxon>Virgisporangium</taxon>
    </lineage>
</organism>
<accession>A0A8J3ZT58</accession>
<sequence length="68" mass="7316">MKGIYGANEGSAIGVVKGIQESGKTGVVVVDAIDGKSLPKTVDTGYFWYDKTNIDQPEIQAVLYKVRP</sequence>
<dbReference type="InterPro" id="IPR028082">
    <property type="entry name" value="Peripla_BP_I"/>
</dbReference>
<keyword evidence="2" id="KW-1185">Reference proteome</keyword>
<comment type="caution">
    <text evidence="1">The sequence shown here is derived from an EMBL/GenBank/DDBJ whole genome shotgun (WGS) entry which is preliminary data.</text>
</comment>
<proteinExistence type="predicted"/>